<dbReference type="CDD" id="cd16320">
    <property type="entry name" value="MraZ_N"/>
    <property type="match status" value="1"/>
</dbReference>
<dbReference type="SUPFAM" id="SSF89447">
    <property type="entry name" value="AbrB/MazE/MraZ-like"/>
    <property type="match status" value="1"/>
</dbReference>
<dbReference type="Gene3D" id="3.40.1550.20">
    <property type="entry name" value="Transcriptional regulator MraZ domain"/>
    <property type="match status" value="1"/>
</dbReference>
<evidence type="ECO:0000256" key="7">
    <source>
        <dbReference type="PROSITE-ProRule" id="PRU01076"/>
    </source>
</evidence>
<dbReference type="PANTHER" id="PTHR34701:SF1">
    <property type="entry name" value="TRANSCRIPTIONAL REGULATOR MRAZ"/>
    <property type="match status" value="1"/>
</dbReference>
<dbReference type="InterPro" id="IPR020603">
    <property type="entry name" value="MraZ_dom"/>
</dbReference>
<evidence type="ECO:0000313" key="10">
    <source>
        <dbReference type="EMBL" id="KXU38414.1"/>
    </source>
</evidence>
<gene>
    <name evidence="10" type="ORF">AXE65_01485</name>
</gene>
<dbReference type="RefSeq" id="WP_068389555.1">
    <property type="nucleotide sequence ID" value="NZ_LSZO01000135.1"/>
</dbReference>
<dbReference type="PROSITE" id="PS51740">
    <property type="entry name" value="SPOVT_ABRB"/>
    <property type="match status" value="1"/>
</dbReference>
<dbReference type="GO" id="GO:0000976">
    <property type="term" value="F:transcription cis-regulatory region binding"/>
    <property type="evidence" value="ECO:0007669"/>
    <property type="project" value="TreeGrafter"/>
</dbReference>
<reference evidence="10 11" key="1">
    <citation type="submission" date="2016-02" db="EMBL/GenBank/DDBJ databases">
        <authorList>
            <person name="Wen L."/>
            <person name="He K."/>
            <person name="Yang H."/>
        </authorList>
    </citation>
    <scope>NUCLEOTIDE SEQUENCE [LARGE SCALE GENOMIC DNA]</scope>
    <source>
        <strain evidence="10 11">CV58</strain>
    </source>
</reference>
<comment type="caution">
    <text evidence="10">The sequence shown here is derived from an EMBL/GenBank/DDBJ whole genome shotgun (WGS) entry which is preliminary data.</text>
</comment>
<dbReference type="InterPro" id="IPR007159">
    <property type="entry name" value="SpoVT-AbrB_dom"/>
</dbReference>
<name>A0A139SV72_9GAMM</name>
<evidence type="ECO:0000256" key="1">
    <source>
        <dbReference type="ARBA" id="ARBA00013860"/>
    </source>
</evidence>
<evidence type="ECO:0000259" key="9">
    <source>
        <dbReference type="PROSITE" id="PS51740"/>
    </source>
</evidence>
<keyword evidence="11" id="KW-1185">Reference proteome</keyword>
<keyword evidence="3" id="KW-0677">Repeat</keyword>
<dbReference type="EMBL" id="LSZO01000135">
    <property type="protein sequence ID" value="KXU38414.1"/>
    <property type="molecule type" value="Genomic_DNA"/>
</dbReference>
<evidence type="ECO:0000256" key="5">
    <source>
        <dbReference type="ARBA" id="ARBA00023125"/>
    </source>
</evidence>
<dbReference type="GO" id="GO:0003700">
    <property type="term" value="F:DNA-binding transcription factor activity"/>
    <property type="evidence" value="ECO:0007669"/>
    <property type="project" value="InterPro"/>
</dbReference>
<proteinExistence type="predicted"/>
<dbReference type="Proteomes" id="UP000072660">
    <property type="component" value="Unassembled WGS sequence"/>
</dbReference>
<keyword evidence="2" id="KW-0963">Cytoplasm</keyword>
<evidence type="ECO:0000256" key="4">
    <source>
        <dbReference type="ARBA" id="ARBA00023015"/>
    </source>
</evidence>
<sequence>MLRGQFEVTIDDKGRLVMPSRCLPAFALKHDEQAAKALQETDQETEELSEAKGEEGKDLKGRLVIAPDVNSSKRLLVYPLDKWEAVERDWEERAGQDEDSEYIETLLGLVTVVDLDAKGRFALPGYLLECIGLKLKELSKNKFCLIGKKNKLELWQKELWDEEYQRANAALKEKQELARKVKEVEQAKERARNQAAFDAVEEAMKELMEEAKAGKEAMKNEIKQALLSGVAGQKNKSWDELVKGLHSFKM</sequence>
<evidence type="ECO:0000256" key="2">
    <source>
        <dbReference type="ARBA" id="ARBA00022490"/>
    </source>
</evidence>
<keyword evidence="6" id="KW-0804">Transcription</keyword>
<evidence type="ECO:0000256" key="8">
    <source>
        <dbReference type="SAM" id="Coils"/>
    </source>
</evidence>
<evidence type="ECO:0000256" key="3">
    <source>
        <dbReference type="ARBA" id="ARBA00022737"/>
    </source>
</evidence>
<dbReference type="InterPro" id="IPR003444">
    <property type="entry name" value="MraZ"/>
</dbReference>
<dbReference type="InterPro" id="IPR038619">
    <property type="entry name" value="MraZ_sf"/>
</dbReference>
<dbReference type="OrthoDB" id="9807753at2"/>
<keyword evidence="8" id="KW-0175">Coiled coil</keyword>
<evidence type="ECO:0000256" key="6">
    <source>
        <dbReference type="ARBA" id="ARBA00023163"/>
    </source>
</evidence>
<dbReference type="InterPro" id="IPR037914">
    <property type="entry name" value="SpoVT-AbrB_sf"/>
</dbReference>
<dbReference type="Pfam" id="PF02381">
    <property type="entry name" value="MraZ"/>
    <property type="match status" value="1"/>
</dbReference>
<keyword evidence="5 7" id="KW-0238">DNA-binding</keyword>
<dbReference type="InterPro" id="IPR035642">
    <property type="entry name" value="MraZ_N"/>
</dbReference>
<dbReference type="AlphaFoldDB" id="A0A139SV72"/>
<dbReference type="GO" id="GO:2000143">
    <property type="term" value="P:negative regulation of DNA-templated transcription initiation"/>
    <property type="evidence" value="ECO:0007669"/>
    <property type="project" value="TreeGrafter"/>
</dbReference>
<evidence type="ECO:0000313" key="11">
    <source>
        <dbReference type="Proteomes" id="UP000072660"/>
    </source>
</evidence>
<organism evidence="10 11">
    <name type="scientific">Ventosimonas gracilis</name>
    <dbReference type="NCBI Taxonomy" id="1680762"/>
    <lineage>
        <taxon>Bacteria</taxon>
        <taxon>Pseudomonadati</taxon>
        <taxon>Pseudomonadota</taxon>
        <taxon>Gammaproteobacteria</taxon>
        <taxon>Pseudomonadales</taxon>
        <taxon>Ventosimonadaceae</taxon>
        <taxon>Ventosimonas</taxon>
    </lineage>
</organism>
<feature type="coiled-coil region" evidence="8">
    <location>
        <begin position="157"/>
        <end position="228"/>
    </location>
</feature>
<keyword evidence="4" id="KW-0805">Transcription regulation</keyword>
<dbReference type="PANTHER" id="PTHR34701">
    <property type="entry name" value="TRANSCRIPTIONAL REGULATOR MRAZ"/>
    <property type="match status" value="1"/>
</dbReference>
<protein>
    <recommendedName>
        <fullName evidence="1">Transcriptional regulator MraZ</fullName>
    </recommendedName>
</protein>
<feature type="domain" description="SpoVT-AbrB" evidence="9">
    <location>
        <begin position="110"/>
        <end position="159"/>
    </location>
</feature>
<accession>A0A139SV72</accession>